<evidence type="ECO:0000259" key="3">
    <source>
        <dbReference type="PROSITE" id="PS50240"/>
    </source>
</evidence>
<dbReference type="InterPro" id="IPR028994">
    <property type="entry name" value="Integrin_alpha_N"/>
</dbReference>
<proteinExistence type="predicted"/>
<dbReference type="InterPro" id="IPR043504">
    <property type="entry name" value="Peptidase_S1_PA_chymotrypsin"/>
</dbReference>
<protein>
    <submittedName>
        <fullName evidence="4">FG-GAP-like repeat-containing protein</fullName>
    </submittedName>
</protein>
<reference evidence="5" key="1">
    <citation type="journal article" date="2019" name="Int. J. Syst. Evol. Microbiol.">
        <title>The Global Catalogue of Microorganisms (GCM) 10K type strain sequencing project: providing services to taxonomists for standard genome sequencing and annotation.</title>
        <authorList>
            <consortium name="The Broad Institute Genomics Platform"/>
            <consortium name="The Broad Institute Genome Sequencing Center for Infectious Disease"/>
            <person name="Wu L."/>
            <person name="Ma J."/>
        </authorList>
    </citation>
    <scope>NUCLEOTIDE SEQUENCE [LARGE SCALE GENOMIC DNA]</scope>
    <source>
        <strain evidence="5">CGMCC 4.7304</strain>
    </source>
</reference>
<dbReference type="EMBL" id="JBHSPB010000001">
    <property type="protein sequence ID" value="MFC5718957.1"/>
    <property type="molecule type" value="Genomic_DNA"/>
</dbReference>
<dbReference type="Pfam" id="PF13517">
    <property type="entry name" value="FG-GAP_3"/>
    <property type="match status" value="2"/>
</dbReference>
<dbReference type="InterPro" id="IPR009003">
    <property type="entry name" value="Peptidase_S1_PA"/>
</dbReference>
<dbReference type="SUPFAM" id="SSF69318">
    <property type="entry name" value="Integrin alpha N-terminal domain"/>
    <property type="match status" value="1"/>
</dbReference>
<comment type="caution">
    <text evidence="4">The sequence shown here is derived from an EMBL/GenBank/DDBJ whole genome shotgun (WGS) entry which is preliminary data.</text>
</comment>
<evidence type="ECO:0000256" key="2">
    <source>
        <dbReference type="SAM" id="SignalP"/>
    </source>
</evidence>
<dbReference type="SUPFAM" id="SSF50494">
    <property type="entry name" value="Trypsin-like serine proteases"/>
    <property type="match status" value="1"/>
</dbReference>
<dbReference type="PANTHER" id="PTHR44103">
    <property type="entry name" value="PROPROTEIN CONVERTASE P"/>
    <property type="match status" value="1"/>
</dbReference>
<dbReference type="InterPro" id="IPR001254">
    <property type="entry name" value="Trypsin_dom"/>
</dbReference>
<evidence type="ECO:0000313" key="4">
    <source>
        <dbReference type="EMBL" id="MFC5718957.1"/>
    </source>
</evidence>
<dbReference type="Pfam" id="PF00089">
    <property type="entry name" value="Trypsin"/>
    <property type="match status" value="1"/>
</dbReference>
<dbReference type="Gene3D" id="2.40.128.340">
    <property type="match status" value="1"/>
</dbReference>
<dbReference type="PANTHER" id="PTHR44103:SF1">
    <property type="entry name" value="PROPROTEIN CONVERTASE P"/>
    <property type="match status" value="1"/>
</dbReference>
<sequence>MLGRGSRSIRAAGFLTTVVATGALAAVATPAQAVVGDPVKDKQYRFTVKLDIGNGKRSCSGALVDERWVLTAASCFADTPGEKVAAGAPKDRTVVSSDGGSGNSAPVIRLVPHQDRDLVMALVGRAGGSIDATPIAVGTTAPAQGEELRGTGFGRTKDEWVPGQAHTGLFTVGAVKDGAFNVTGKDGAAVCKGDNGGPSFREKDGKAELVGINTGSWQGGCLGESETRTGAVNTRVDDVNSWIQQTRVINKAGMVKENFITTADFNGDGRTDVAAIHYDGTLHAYYSTPDGKLEYGRPLWHDNTWSTYKKIVGGDFNGDGKGDIIALAGDGNLYFYAGDNKGNLAERKKIWSDTSWKDMPHFARYKFENGRDGLIAIWNTGALVGYPTNPDGTLTGEKREMWRDRTWGGTKHLATGDFNGDGKDDIAMAAYDGQLRFYAGNGKGFDDATNMWRDKSWGSMWTILGGDFNGDGKADLLGRWAPDNLSDAEKAAEAARAAAAVAGAPLPAYEMRWYQGDGKAGLADGRSMWPEGVTLRR</sequence>
<accession>A0ABW0YU02</accession>
<dbReference type="SMART" id="SM00020">
    <property type="entry name" value="Tryp_SPc"/>
    <property type="match status" value="1"/>
</dbReference>
<dbReference type="Gene3D" id="2.40.10.10">
    <property type="entry name" value="Trypsin-like serine proteases"/>
    <property type="match status" value="1"/>
</dbReference>
<keyword evidence="5" id="KW-1185">Reference proteome</keyword>
<feature type="domain" description="Peptidase S1" evidence="3">
    <location>
        <begin position="34"/>
        <end position="248"/>
    </location>
</feature>
<keyword evidence="1 2" id="KW-0732">Signal</keyword>
<dbReference type="Proteomes" id="UP001596083">
    <property type="component" value="Unassembled WGS sequence"/>
</dbReference>
<dbReference type="Gene3D" id="2.130.10.130">
    <property type="entry name" value="Integrin alpha, N-terminal"/>
    <property type="match status" value="1"/>
</dbReference>
<gene>
    <name evidence="4" type="ORF">ACFP1Z_02020</name>
</gene>
<dbReference type="InterPro" id="IPR001314">
    <property type="entry name" value="Peptidase_S1A"/>
</dbReference>
<feature type="chain" id="PRO_5047500951" evidence="2">
    <location>
        <begin position="34"/>
        <end position="537"/>
    </location>
</feature>
<organism evidence="4 5">
    <name type="scientific">Streptomyces gamaensis</name>
    <dbReference type="NCBI Taxonomy" id="1763542"/>
    <lineage>
        <taxon>Bacteria</taxon>
        <taxon>Bacillati</taxon>
        <taxon>Actinomycetota</taxon>
        <taxon>Actinomycetes</taxon>
        <taxon>Kitasatosporales</taxon>
        <taxon>Streptomycetaceae</taxon>
        <taxon>Streptomyces</taxon>
    </lineage>
</organism>
<evidence type="ECO:0000256" key="1">
    <source>
        <dbReference type="ARBA" id="ARBA00022729"/>
    </source>
</evidence>
<dbReference type="PROSITE" id="PS50240">
    <property type="entry name" value="TRYPSIN_DOM"/>
    <property type="match status" value="1"/>
</dbReference>
<dbReference type="RefSeq" id="WP_390313944.1">
    <property type="nucleotide sequence ID" value="NZ_JBHSPB010000001.1"/>
</dbReference>
<evidence type="ECO:0000313" key="5">
    <source>
        <dbReference type="Proteomes" id="UP001596083"/>
    </source>
</evidence>
<dbReference type="InterPro" id="IPR013517">
    <property type="entry name" value="FG-GAP"/>
</dbReference>
<dbReference type="PRINTS" id="PR00722">
    <property type="entry name" value="CHYMOTRYPSIN"/>
</dbReference>
<name>A0ABW0YU02_9ACTN</name>
<feature type="signal peptide" evidence="2">
    <location>
        <begin position="1"/>
        <end position="33"/>
    </location>
</feature>